<keyword evidence="2" id="KW-0472">Membrane</keyword>
<comment type="caution">
    <text evidence="5">The sequence shown here is derived from an EMBL/GenBank/DDBJ whole genome shotgun (WGS) entry which is preliminary data.</text>
</comment>
<accession>A0ABT2TCK4</accession>
<name>A0ABT2TCK4_9FIRM</name>
<dbReference type="InterPro" id="IPR012338">
    <property type="entry name" value="Beta-lactam/transpept-like"/>
</dbReference>
<dbReference type="PANTHER" id="PTHR34978:SF3">
    <property type="entry name" value="SLR0241 PROTEIN"/>
    <property type="match status" value="1"/>
</dbReference>
<keyword evidence="6" id="KW-1185">Reference proteome</keyword>
<dbReference type="InterPro" id="IPR008756">
    <property type="entry name" value="Peptidase_M56"/>
</dbReference>
<dbReference type="Proteomes" id="UP001652394">
    <property type="component" value="Unassembled WGS sequence"/>
</dbReference>
<feature type="domain" description="Penicillin-binding protein transpeptidase" evidence="3">
    <location>
        <begin position="366"/>
        <end position="578"/>
    </location>
</feature>
<reference evidence="5 6" key="1">
    <citation type="journal article" date="2021" name="ISME Commun">
        <title>Automated analysis of genomic sequences facilitates high-throughput and comprehensive description of bacteria.</title>
        <authorList>
            <person name="Hitch T.C.A."/>
        </authorList>
    </citation>
    <scope>NUCLEOTIDE SEQUENCE [LARGE SCALE GENOMIC DNA]</scope>
    <source>
        <strain evidence="5 6">H2_18</strain>
    </source>
</reference>
<dbReference type="CDD" id="cd07341">
    <property type="entry name" value="M56_BlaR1_MecR1_like"/>
    <property type="match status" value="1"/>
</dbReference>
<proteinExistence type="inferred from homology"/>
<dbReference type="NCBIfam" id="NF000326">
    <property type="entry name" value="blaR1_generic"/>
    <property type="match status" value="1"/>
</dbReference>
<evidence type="ECO:0000313" key="6">
    <source>
        <dbReference type="Proteomes" id="UP001652394"/>
    </source>
</evidence>
<feature type="transmembrane region" description="Helical" evidence="2">
    <location>
        <begin position="312"/>
        <end position="336"/>
    </location>
</feature>
<gene>
    <name evidence="5" type="ORF">OCV51_09930</name>
</gene>
<feature type="domain" description="Peptidase M56" evidence="4">
    <location>
        <begin position="9"/>
        <end position="299"/>
    </location>
</feature>
<feature type="transmembrane region" description="Helical" evidence="2">
    <location>
        <begin position="106"/>
        <end position="127"/>
    </location>
</feature>
<organism evidence="5 6">
    <name type="scientific">Faecalicatena acetigenes</name>
    <dbReference type="NCBI Taxonomy" id="2981790"/>
    <lineage>
        <taxon>Bacteria</taxon>
        <taxon>Bacillati</taxon>
        <taxon>Bacillota</taxon>
        <taxon>Clostridia</taxon>
        <taxon>Lachnospirales</taxon>
        <taxon>Lachnospiraceae</taxon>
        <taxon>Faecalicatena</taxon>
    </lineage>
</organism>
<evidence type="ECO:0000256" key="1">
    <source>
        <dbReference type="ARBA" id="ARBA00011075"/>
    </source>
</evidence>
<dbReference type="InterPro" id="IPR001460">
    <property type="entry name" value="PCN-bd_Tpept"/>
</dbReference>
<sequence length="586" mass="65980">MIAAFTLSFLKSNLILAVLTLVLFFIKYLFKHRISTPIQYALWIPYLVLLIVPFLPTGIFTYTLKSFSSLLTSASFPVGPATPSATLLPEALQDLSLSVSRCPDSILSALFICWTAGVFLHSILTLLTCLRFKKWRTDAIAVKDTFILHTYDSVKRELGIKRDIPLLALDFNGSPFTAGVCMQKIYLPSPLLSYIEKDSLKYIFMHELQHCLHKDGICNFLLLILKPLYWFNPFILYAAKRIQLDRELACDAFVLKHLKEAEYILYGKLLLQLSAASCSAPLAFSSAHTKKELKSRILHISSYAAPPWQKRLLGYMICLCTVLFCLSVSPCFSASAQLPSSVPLPQGDIHTLEMADAFGRYEGSFVLSDSTGKNWSIYNTEDALKRTSPDSTYKIYSALFALDSCVISPDSSIVPWDKTAYPFASWNRDQTLNSAMSASVNWYFQYLDKEIGKSALRSYFQQIQYGNQNISGAIEDYWLESSLQISPVEQTVLLRNLYYNTWNFHEKDIDTVLNSLHLSADEDYAVYGKTGTGKINGKEQNGWFIGILEKEGEPYFFSVHIEGKDDASGKTASEIAFSVLQKLSLL</sequence>
<feature type="transmembrane region" description="Helical" evidence="2">
    <location>
        <begin position="12"/>
        <end position="30"/>
    </location>
</feature>
<dbReference type="SUPFAM" id="SSF56601">
    <property type="entry name" value="beta-lactamase/transpeptidase-like"/>
    <property type="match status" value="1"/>
</dbReference>
<dbReference type="Pfam" id="PF05569">
    <property type="entry name" value="Peptidase_M56"/>
    <property type="match status" value="1"/>
</dbReference>
<dbReference type="Pfam" id="PF00905">
    <property type="entry name" value="Transpeptidase"/>
    <property type="match status" value="1"/>
</dbReference>
<feature type="transmembrane region" description="Helical" evidence="2">
    <location>
        <begin position="42"/>
        <end position="64"/>
    </location>
</feature>
<dbReference type="Gene3D" id="3.40.710.10">
    <property type="entry name" value="DD-peptidase/beta-lactamase superfamily"/>
    <property type="match status" value="1"/>
</dbReference>
<keyword evidence="2" id="KW-0812">Transmembrane</keyword>
<comment type="similarity">
    <text evidence="1">Belongs to the peptidase M56 family.</text>
</comment>
<protein>
    <submittedName>
        <fullName evidence="5">BlaR1 family beta-lactam sensor/signal transducer</fullName>
    </submittedName>
</protein>
<dbReference type="PANTHER" id="PTHR34978">
    <property type="entry name" value="POSSIBLE SENSOR-TRANSDUCER PROTEIN BLAR"/>
    <property type="match status" value="1"/>
</dbReference>
<dbReference type="InterPro" id="IPR052173">
    <property type="entry name" value="Beta-lactam_resp_regulator"/>
</dbReference>
<dbReference type="EMBL" id="JAOQJX010000014">
    <property type="protein sequence ID" value="MCU6747965.1"/>
    <property type="molecule type" value="Genomic_DNA"/>
</dbReference>
<evidence type="ECO:0000256" key="2">
    <source>
        <dbReference type="SAM" id="Phobius"/>
    </source>
</evidence>
<dbReference type="RefSeq" id="WP_059068179.1">
    <property type="nucleotide sequence ID" value="NZ_JAOQJX010000014.1"/>
</dbReference>
<evidence type="ECO:0000259" key="3">
    <source>
        <dbReference type="Pfam" id="PF00905"/>
    </source>
</evidence>
<keyword evidence="2" id="KW-1133">Transmembrane helix</keyword>
<evidence type="ECO:0000259" key="4">
    <source>
        <dbReference type="Pfam" id="PF05569"/>
    </source>
</evidence>
<evidence type="ECO:0000313" key="5">
    <source>
        <dbReference type="EMBL" id="MCU6747965.1"/>
    </source>
</evidence>